<evidence type="ECO:0000313" key="1">
    <source>
        <dbReference type="EMBL" id="KAK2837133.1"/>
    </source>
</evidence>
<dbReference type="EMBL" id="JAUPFM010000011">
    <property type="protein sequence ID" value="KAK2837133.1"/>
    <property type="molecule type" value="Genomic_DNA"/>
</dbReference>
<protein>
    <submittedName>
        <fullName evidence="1">Uncharacterized protein</fullName>
    </submittedName>
</protein>
<name>A0AA88MIN8_CHASR</name>
<organism evidence="1 2">
    <name type="scientific">Channa striata</name>
    <name type="common">Snakehead murrel</name>
    <name type="synonym">Ophicephalus striatus</name>
    <dbReference type="NCBI Taxonomy" id="64152"/>
    <lineage>
        <taxon>Eukaryota</taxon>
        <taxon>Metazoa</taxon>
        <taxon>Chordata</taxon>
        <taxon>Craniata</taxon>
        <taxon>Vertebrata</taxon>
        <taxon>Euteleostomi</taxon>
        <taxon>Actinopterygii</taxon>
        <taxon>Neopterygii</taxon>
        <taxon>Teleostei</taxon>
        <taxon>Neoteleostei</taxon>
        <taxon>Acanthomorphata</taxon>
        <taxon>Anabantaria</taxon>
        <taxon>Anabantiformes</taxon>
        <taxon>Channoidei</taxon>
        <taxon>Channidae</taxon>
        <taxon>Channa</taxon>
    </lineage>
</organism>
<gene>
    <name evidence="1" type="ORF">Q5P01_014345</name>
</gene>
<reference evidence="1" key="1">
    <citation type="submission" date="2023-07" db="EMBL/GenBank/DDBJ databases">
        <title>Chromosome-level Genome Assembly of Striped Snakehead (Channa striata).</title>
        <authorList>
            <person name="Liu H."/>
        </authorList>
    </citation>
    <scope>NUCLEOTIDE SEQUENCE</scope>
    <source>
        <strain evidence="1">Gz</strain>
        <tissue evidence="1">Muscle</tissue>
    </source>
</reference>
<sequence length="113" mass="12813">MDLSRRLSPHGLRTVTFLDLLTHSACTFTHTSGPLRETVLCDDGALRVHPNHQMHRAGLALGEPPLKLEMHTRELAVTRGPGEDHIDLTRMLRPSRFLTRQLVYGNHFAHLTF</sequence>
<comment type="caution">
    <text evidence="1">The sequence shown here is derived from an EMBL/GenBank/DDBJ whole genome shotgun (WGS) entry which is preliminary data.</text>
</comment>
<keyword evidence="2" id="KW-1185">Reference proteome</keyword>
<proteinExistence type="predicted"/>
<accession>A0AA88MIN8</accession>
<dbReference type="AlphaFoldDB" id="A0AA88MIN8"/>
<dbReference type="Proteomes" id="UP001187415">
    <property type="component" value="Unassembled WGS sequence"/>
</dbReference>
<evidence type="ECO:0000313" key="2">
    <source>
        <dbReference type="Proteomes" id="UP001187415"/>
    </source>
</evidence>